<evidence type="ECO:0008006" key="3">
    <source>
        <dbReference type="Google" id="ProtNLM"/>
    </source>
</evidence>
<gene>
    <name evidence="1" type="ORF">B9J98_07605</name>
</gene>
<reference evidence="1 2" key="1">
    <citation type="submission" date="2017-04" db="EMBL/GenBank/DDBJ databases">
        <title>Draft Aigarchaeota genome from a New Zealand hot spring.</title>
        <authorList>
            <person name="Reysenbach A.-L."/>
            <person name="Donaho J.A."/>
            <person name="Gerhart J."/>
            <person name="Kelley J.F."/>
            <person name="Kouba K."/>
            <person name="Podar M."/>
            <person name="Stott M."/>
        </authorList>
    </citation>
    <scope>NUCLEOTIDE SEQUENCE [LARGE SCALE GENOMIC DNA]</scope>
    <source>
        <strain evidence="1">NZ13_MG1</strain>
    </source>
</reference>
<organism evidence="1 2">
    <name type="scientific">Candidatus Terraquivivens tikiterensis</name>
    <dbReference type="NCBI Taxonomy" id="1980982"/>
    <lineage>
        <taxon>Archaea</taxon>
        <taxon>Nitrososphaerota</taxon>
        <taxon>Candidatus Wolframiiraptoraceae</taxon>
        <taxon>Candidatus Terraquivivens</taxon>
    </lineage>
</organism>
<dbReference type="SUPFAM" id="SSF47598">
    <property type="entry name" value="Ribbon-helix-helix"/>
    <property type="match status" value="1"/>
</dbReference>
<dbReference type="PANTHER" id="PTHR34237">
    <property type="entry name" value="PAREP8-RELATED"/>
    <property type="match status" value="1"/>
</dbReference>
<dbReference type="InterPro" id="IPR010985">
    <property type="entry name" value="Ribbon_hlx_hlx"/>
</dbReference>
<dbReference type="Pfam" id="PF05942">
    <property type="entry name" value="PaREP1"/>
    <property type="match status" value="1"/>
</dbReference>
<dbReference type="PANTHER" id="PTHR34237:SF1">
    <property type="entry name" value="PAREP8"/>
    <property type="match status" value="1"/>
</dbReference>
<dbReference type="Proteomes" id="UP000244066">
    <property type="component" value="Unassembled WGS sequence"/>
</dbReference>
<dbReference type="AlphaFoldDB" id="A0A2R7Y0N9"/>
<accession>A0A2R7Y0N9</accession>
<name>A0A2R7Y0N9_9ARCH</name>
<proteinExistence type="predicted"/>
<dbReference type="EMBL" id="NDWU01000026">
    <property type="protein sequence ID" value="PUA31095.1"/>
    <property type="molecule type" value="Genomic_DNA"/>
</dbReference>
<protein>
    <recommendedName>
        <fullName evidence="3">HEPN domain-containing protein</fullName>
    </recommendedName>
</protein>
<evidence type="ECO:0000313" key="1">
    <source>
        <dbReference type="EMBL" id="PUA31095.1"/>
    </source>
</evidence>
<sequence>MGGMAIISIPERIYEKLKSAAEAQGISVEGYVLSLMAESVDPASLAESYWEASEDLIRQARDELVKGDLRQAGEKAWGAVALALKSLAYKRKSLRLSSHGELWEFVGKLLEETGDEELGRLWRSVSSMHVNFYEGWATRKHVEGAIKDAESFMEKVKKLL</sequence>
<comment type="caution">
    <text evidence="1">The sequence shown here is derived from an EMBL/GenBank/DDBJ whole genome shotgun (WGS) entry which is preliminary data.</text>
</comment>
<dbReference type="InterPro" id="IPR010268">
    <property type="entry name" value="PaREP1"/>
</dbReference>
<dbReference type="GO" id="GO:0006355">
    <property type="term" value="P:regulation of DNA-templated transcription"/>
    <property type="evidence" value="ECO:0007669"/>
    <property type="project" value="InterPro"/>
</dbReference>
<evidence type="ECO:0000313" key="2">
    <source>
        <dbReference type="Proteomes" id="UP000244066"/>
    </source>
</evidence>
<dbReference type="Gene3D" id="1.20.120.330">
    <property type="entry name" value="Nucleotidyltransferases domain 2"/>
    <property type="match status" value="1"/>
</dbReference>